<dbReference type="RefSeq" id="WP_284383013.1">
    <property type="nucleotide sequence ID" value="NZ_BSNM01000016.1"/>
</dbReference>
<accession>A0AA37SDG1</accession>
<dbReference type="Proteomes" id="UP001161389">
    <property type="component" value="Unassembled WGS sequence"/>
</dbReference>
<dbReference type="AlphaFoldDB" id="A0AA37SDG1"/>
<organism evidence="1 2">
    <name type="scientific">Litoribrevibacter albus</name>
    <dbReference type="NCBI Taxonomy" id="1473156"/>
    <lineage>
        <taxon>Bacteria</taxon>
        <taxon>Pseudomonadati</taxon>
        <taxon>Pseudomonadota</taxon>
        <taxon>Gammaproteobacteria</taxon>
        <taxon>Oceanospirillales</taxon>
        <taxon>Oceanospirillaceae</taxon>
        <taxon>Litoribrevibacter</taxon>
    </lineage>
</organism>
<dbReference type="EMBL" id="BSNM01000016">
    <property type="protein sequence ID" value="GLQ32855.1"/>
    <property type="molecule type" value="Genomic_DNA"/>
</dbReference>
<sequence>MKSQALLDEKALLACMAYVDLNAVRAKMARVPEHSDHTSVKKHYLKAVKTEDSNSPKEQVRSLLPFTGYPNNEPKKGLPVLLTDYLALVDWTECFLRLAVLSFFDFQSSSRKAVFVTGAEGLILVLQRYRLFHKIGLLVRDPMKTSA</sequence>
<reference evidence="1" key="2">
    <citation type="submission" date="2023-01" db="EMBL/GenBank/DDBJ databases">
        <title>Draft genome sequence of Litoribrevibacter albus strain NBRC 110071.</title>
        <authorList>
            <person name="Sun Q."/>
            <person name="Mori K."/>
        </authorList>
    </citation>
    <scope>NUCLEOTIDE SEQUENCE</scope>
    <source>
        <strain evidence="1">NBRC 110071</strain>
    </source>
</reference>
<gene>
    <name evidence="1" type="ORF">GCM10007876_33340</name>
</gene>
<dbReference type="PANTHER" id="PTHR34322:SF2">
    <property type="entry name" value="TRANSPOSASE IS200-LIKE DOMAIN-CONTAINING PROTEIN"/>
    <property type="match status" value="1"/>
</dbReference>
<dbReference type="PANTHER" id="PTHR34322">
    <property type="entry name" value="TRANSPOSASE, Y1_TNP DOMAIN-CONTAINING"/>
    <property type="match status" value="1"/>
</dbReference>
<evidence type="ECO:0000313" key="2">
    <source>
        <dbReference type="Proteomes" id="UP001161389"/>
    </source>
</evidence>
<evidence type="ECO:0008006" key="3">
    <source>
        <dbReference type="Google" id="ProtNLM"/>
    </source>
</evidence>
<name>A0AA37SDG1_9GAMM</name>
<comment type="caution">
    <text evidence="1">The sequence shown here is derived from an EMBL/GenBank/DDBJ whole genome shotgun (WGS) entry which is preliminary data.</text>
</comment>
<evidence type="ECO:0000313" key="1">
    <source>
        <dbReference type="EMBL" id="GLQ32855.1"/>
    </source>
</evidence>
<protein>
    <recommendedName>
        <fullName evidence="3">Transposase</fullName>
    </recommendedName>
</protein>
<keyword evidence="2" id="KW-1185">Reference proteome</keyword>
<reference evidence="1" key="1">
    <citation type="journal article" date="2014" name="Int. J. Syst. Evol. Microbiol.">
        <title>Complete genome sequence of Corynebacterium casei LMG S-19264T (=DSM 44701T), isolated from a smear-ripened cheese.</title>
        <authorList>
            <consortium name="US DOE Joint Genome Institute (JGI-PGF)"/>
            <person name="Walter F."/>
            <person name="Albersmeier A."/>
            <person name="Kalinowski J."/>
            <person name="Ruckert C."/>
        </authorList>
    </citation>
    <scope>NUCLEOTIDE SEQUENCE</scope>
    <source>
        <strain evidence="1">NBRC 110071</strain>
    </source>
</reference>
<proteinExistence type="predicted"/>